<evidence type="ECO:0000313" key="1">
    <source>
        <dbReference type="EMBL" id="KZT11607.1"/>
    </source>
</evidence>
<protein>
    <submittedName>
        <fullName evidence="1">Uncharacterized protein</fullName>
    </submittedName>
</protein>
<keyword evidence="2" id="KW-1185">Reference proteome</keyword>
<proteinExistence type="predicted"/>
<reference evidence="1 2" key="1">
    <citation type="journal article" date="2016" name="Mol. Biol. Evol.">
        <title>Comparative Genomics of Early-Diverging Mushroom-Forming Fungi Provides Insights into the Origins of Lignocellulose Decay Capabilities.</title>
        <authorList>
            <person name="Nagy L.G."/>
            <person name="Riley R."/>
            <person name="Tritt A."/>
            <person name="Adam C."/>
            <person name="Daum C."/>
            <person name="Floudas D."/>
            <person name="Sun H."/>
            <person name="Yadav J.S."/>
            <person name="Pangilinan J."/>
            <person name="Larsson K.H."/>
            <person name="Matsuura K."/>
            <person name="Barry K."/>
            <person name="Labutti K."/>
            <person name="Kuo R."/>
            <person name="Ohm R.A."/>
            <person name="Bhattacharya S.S."/>
            <person name="Shirouzu T."/>
            <person name="Yoshinaga Y."/>
            <person name="Martin F.M."/>
            <person name="Grigoriev I.V."/>
            <person name="Hibbett D.S."/>
        </authorList>
    </citation>
    <scope>NUCLEOTIDE SEQUENCE [LARGE SCALE GENOMIC DNA]</scope>
    <source>
        <strain evidence="1 2">93-53</strain>
    </source>
</reference>
<accession>A0A165HDY5</accession>
<dbReference type="InParanoid" id="A0A165HDY5"/>
<dbReference type="GeneID" id="63818850"/>
<dbReference type="RefSeq" id="XP_040769347.1">
    <property type="nucleotide sequence ID" value="XM_040901818.1"/>
</dbReference>
<dbReference type="Proteomes" id="UP000076871">
    <property type="component" value="Unassembled WGS sequence"/>
</dbReference>
<sequence length="153" mass="17116">MWARDSHSFLAGCGANCRRDPPKGSGALVIITSTVAFVSILSTRRMSHQHHICHNPCLGNPKNICPLNGDSQRRTDHWIVLKMIENDAWVIHGSAVCAYDANVEDVVHFSSAQSRVLMSEHSHSMYRVQFVSNSAFRSTCGYHKLLRSLKPEI</sequence>
<name>A0A165HDY5_9APHY</name>
<dbReference type="EMBL" id="KV427607">
    <property type="protein sequence ID" value="KZT11607.1"/>
    <property type="molecule type" value="Genomic_DNA"/>
</dbReference>
<organism evidence="1 2">
    <name type="scientific">Laetiporus sulphureus 93-53</name>
    <dbReference type="NCBI Taxonomy" id="1314785"/>
    <lineage>
        <taxon>Eukaryota</taxon>
        <taxon>Fungi</taxon>
        <taxon>Dikarya</taxon>
        <taxon>Basidiomycota</taxon>
        <taxon>Agaricomycotina</taxon>
        <taxon>Agaricomycetes</taxon>
        <taxon>Polyporales</taxon>
        <taxon>Laetiporus</taxon>
    </lineage>
</organism>
<evidence type="ECO:0000313" key="2">
    <source>
        <dbReference type="Proteomes" id="UP000076871"/>
    </source>
</evidence>
<dbReference type="AlphaFoldDB" id="A0A165HDY5"/>
<gene>
    <name evidence="1" type="ORF">LAESUDRAFT_279024</name>
</gene>